<feature type="transmembrane region" description="Helical" evidence="1">
    <location>
        <begin position="28"/>
        <end position="47"/>
    </location>
</feature>
<keyword evidence="1" id="KW-1133">Transmembrane helix</keyword>
<organism evidence="2 3">
    <name type="scientific">Microbispora hainanensis</name>
    <dbReference type="NCBI Taxonomy" id="568844"/>
    <lineage>
        <taxon>Bacteria</taxon>
        <taxon>Bacillati</taxon>
        <taxon>Actinomycetota</taxon>
        <taxon>Actinomycetes</taxon>
        <taxon>Streptosporangiales</taxon>
        <taxon>Streptosporangiaceae</taxon>
        <taxon>Microbispora</taxon>
    </lineage>
</organism>
<accession>A0A544Y5K9</accession>
<feature type="transmembrane region" description="Helical" evidence="1">
    <location>
        <begin position="119"/>
        <end position="142"/>
    </location>
</feature>
<sequence length="169" mass="17925">MTEEPRLSARELIERLEPALSRARRIRAVTALLTGLSGTVFMAALWGGEPGPLPGRTQAMFALLTAVCLAWAGYGGWLLMRRVPLFAADRVIAAWIALAASLVTTAALAVLAVRRGTGLAPVLAAGGLFVATALVLAVRAHARRAALLRRARELARAHPSPPRTHPSEN</sequence>
<gene>
    <name evidence="2" type="ORF">FLX08_36635</name>
</gene>
<proteinExistence type="predicted"/>
<comment type="caution">
    <text evidence="2">The sequence shown here is derived from an EMBL/GenBank/DDBJ whole genome shotgun (WGS) entry which is preliminary data.</text>
</comment>
<dbReference type="AlphaFoldDB" id="A0A544Y5K9"/>
<dbReference type="Proteomes" id="UP000316541">
    <property type="component" value="Unassembled WGS sequence"/>
</dbReference>
<evidence type="ECO:0000313" key="2">
    <source>
        <dbReference type="EMBL" id="TQS12049.1"/>
    </source>
</evidence>
<name>A0A544Y5K9_9ACTN</name>
<dbReference type="EMBL" id="VIRM01000072">
    <property type="protein sequence ID" value="TQS12049.1"/>
    <property type="molecule type" value="Genomic_DNA"/>
</dbReference>
<protein>
    <recommendedName>
        <fullName evidence="4">Transmembrane transport protein</fullName>
    </recommendedName>
</protein>
<keyword evidence="1" id="KW-0812">Transmembrane</keyword>
<reference evidence="2 3" key="1">
    <citation type="submission" date="2019-07" db="EMBL/GenBank/DDBJ databases">
        <title>Microbispora hainanensis DSM 45428.</title>
        <authorList>
            <person name="Thawai C."/>
        </authorList>
    </citation>
    <scope>NUCLEOTIDE SEQUENCE [LARGE SCALE GENOMIC DNA]</scope>
    <source>
        <strain evidence="2 3">DSM 45428</strain>
    </source>
</reference>
<evidence type="ECO:0000313" key="3">
    <source>
        <dbReference type="Proteomes" id="UP000316541"/>
    </source>
</evidence>
<evidence type="ECO:0008006" key="4">
    <source>
        <dbReference type="Google" id="ProtNLM"/>
    </source>
</evidence>
<feature type="transmembrane region" description="Helical" evidence="1">
    <location>
        <begin position="92"/>
        <end position="113"/>
    </location>
</feature>
<feature type="transmembrane region" description="Helical" evidence="1">
    <location>
        <begin position="59"/>
        <end position="80"/>
    </location>
</feature>
<evidence type="ECO:0000256" key="1">
    <source>
        <dbReference type="SAM" id="Phobius"/>
    </source>
</evidence>
<dbReference type="RefSeq" id="WP_142624855.1">
    <property type="nucleotide sequence ID" value="NZ_VIRM01000072.1"/>
</dbReference>
<keyword evidence="1" id="KW-0472">Membrane</keyword>